<evidence type="ECO:0000313" key="2">
    <source>
        <dbReference type="EMBL" id="SEL88307.1"/>
    </source>
</evidence>
<organism evidence="2 3">
    <name type="scientific">Haloferax larsenii</name>
    <dbReference type="NCBI Taxonomy" id="302484"/>
    <lineage>
        <taxon>Archaea</taxon>
        <taxon>Methanobacteriati</taxon>
        <taxon>Methanobacteriota</taxon>
        <taxon>Stenosarchaea group</taxon>
        <taxon>Halobacteria</taxon>
        <taxon>Halobacteriales</taxon>
        <taxon>Haloferacaceae</taxon>
        <taxon>Haloferax</taxon>
    </lineage>
</organism>
<feature type="region of interest" description="Disordered" evidence="1">
    <location>
        <begin position="61"/>
        <end position="88"/>
    </location>
</feature>
<evidence type="ECO:0000256" key="1">
    <source>
        <dbReference type="SAM" id="MobiDB-lite"/>
    </source>
</evidence>
<dbReference type="EMBL" id="FOAD01000010">
    <property type="protein sequence ID" value="SEL88307.1"/>
    <property type="molecule type" value="Genomic_DNA"/>
</dbReference>
<reference evidence="2 3" key="1">
    <citation type="submission" date="2016-10" db="EMBL/GenBank/DDBJ databases">
        <authorList>
            <person name="de Groot N.N."/>
        </authorList>
    </citation>
    <scope>NUCLEOTIDE SEQUENCE [LARGE SCALE GENOMIC DNA]</scope>
    <source>
        <strain evidence="2 3">CDM_5</strain>
    </source>
</reference>
<proteinExistence type="predicted"/>
<evidence type="ECO:0000313" key="3">
    <source>
        <dbReference type="Proteomes" id="UP000183894"/>
    </source>
</evidence>
<sequence length="88" mass="9751">MKAVVLTEEAQTVAETADDPQLLEYYKGQFRPVATLVDDLSEIVDTDVYILSDEHGLCEGRNTLSEVEGGSGGEVREDHSENPQRRRA</sequence>
<accession>A0A1H7TWG9</accession>
<protein>
    <submittedName>
        <fullName evidence="2">Uncharacterized protein</fullName>
    </submittedName>
</protein>
<name>A0A1H7TWG9_HALLR</name>
<feature type="compositionally biased region" description="Basic and acidic residues" evidence="1">
    <location>
        <begin position="74"/>
        <end position="88"/>
    </location>
</feature>
<gene>
    <name evidence="2" type="ORF">SAMN04488691_11059</name>
</gene>
<dbReference type="AlphaFoldDB" id="A0A1H7TWG9"/>
<dbReference type="Proteomes" id="UP000183894">
    <property type="component" value="Unassembled WGS sequence"/>
</dbReference>